<gene>
    <name evidence="2" type="ORF">C0601_11165</name>
</gene>
<comment type="caution">
    <text evidence="2">The sequence shown here is derived from an EMBL/GenBank/DDBJ whole genome shotgun (WGS) entry which is preliminary data.</text>
</comment>
<feature type="compositionally biased region" description="Basic residues" evidence="1">
    <location>
        <begin position="46"/>
        <end position="55"/>
    </location>
</feature>
<feature type="region of interest" description="Disordered" evidence="1">
    <location>
        <begin position="18"/>
        <end position="55"/>
    </location>
</feature>
<dbReference type="AlphaFoldDB" id="A0A2N5ZC55"/>
<evidence type="ECO:0000256" key="1">
    <source>
        <dbReference type="SAM" id="MobiDB-lite"/>
    </source>
</evidence>
<feature type="compositionally biased region" description="Low complexity" evidence="1">
    <location>
        <begin position="29"/>
        <end position="43"/>
    </location>
</feature>
<reference evidence="2 3" key="1">
    <citation type="submission" date="2017-11" db="EMBL/GenBank/DDBJ databases">
        <title>Genome-resolved metagenomics identifies genetic mobility, metabolic interactions, and unexpected diversity in perchlorate-reducing communities.</title>
        <authorList>
            <person name="Barnum T.P."/>
            <person name="Figueroa I.A."/>
            <person name="Carlstrom C.I."/>
            <person name="Lucas L.N."/>
            <person name="Engelbrektson A.L."/>
            <person name="Coates J.D."/>
        </authorList>
    </citation>
    <scope>NUCLEOTIDE SEQUENCE [LARGE SCALE GENOMIC DNA]</scope>
    <source>
        <strain evidence="2">BM706</strain>
    </source>
</reference>
<organism evidence="2 3">
    <name type="scientific">Muiribacterium halophilum</name>
    <dbReference type="NCBI Taxonomy" id="2053465"/>
    <lineage>
        <taxon>Bacteria</taxon>
        <taxon>Candidatus Muiribacteriota</taxon>
        <taxon>Candidatus Muiribacteriia</taxon>
        <taxon>Candidatus Muiribacteriales</taxon>
        <taxon>Candidatus Muiribacteriaceae</taxon>
        <taxon>Candidatus Muiribacterium</taxon>
    </lineage>
</organism>
<sequence>MNKKRNLIDSIDELEKNINSTLNEDNPKASSDSASSSNNLYSSTKKGFKQIRSGKKDRSKKMTFLKIKEGMELAATIYNESQLIMEAGTILDSKKIEYLKTRFSFLYIKQEEVKDEPPLRDLNKEIEDLFSDNSLDKLVAFLQTSPMKIENFTLLMEKVDGMERNPEIDAVFDVVLKYFDVNIRKILLNTLSKYDPERFKNEIFSMFIEFDPDELKETDFFMNYLNEIFQDQNRTFFVLLNKYFDTFDDDRQFFFLEYLKKLEQNKLKKLLFYYSEIPETKDLAFTLLQNFKEVFIDGKKQAFSSISKIDNKKFKKSFDITLKQIEERKLRKESVKKDVESIRFEFDQNQIIIEKTVIDVPDGVVLSKGIEFKGATIYNPFSILSKENRNIIELEHPDMKISYFNTEYLYEIFQNLTKNRDDILEKIDLFTFYLIKQEFITELEALVLISSFPDEEIKAYALSFITNDLSPKKFKYVIESIKLDIPSKGKILRDYFEQKNDLFSFKLFLKLVSDRQETKIIKFLKKAFSESIILGNMLKKIIKASNPSLKKTCLDILG</sequence>
<dbReference type="EMBL" id="PKTG01000122">
    <property type="protein sequence ID" value="PLX16174.1"/>
    <property type="molecule type" value="Genomic_DNA"/>
</dbReference>
<accession>A0A2N5ZC55</accession>
<dbReference type="Proteomes" id="UP000234857">
    <property type="component" value="Unassembled WGS sequence"/>
</dbReference>
<evidence type="ECO:0000313" key="2">
    <source>
        <dbReference type="EMBL" id="PLX16174.1"/>
    </source>
</evidence>
<name>A0A2N5ZC55_MUIH1</name>
<evidence type="ECO:0000313" key="3">
    <source>
        <dbReference type="Proteomes" id="UP000234857"/>
    </source>
</evidence>
<proteinExistence type="predicted"/>
<protein>
    <submittedName>
        <fullName evidence="2">Uncharacterized protein</fullName>
    </submittedName>
</protein>